<keyword evidence="12" id="KW-1185">Reference proteome</keyword>
<feature type="transmembrane region" description="Helical" evidence="10">
    <location>
        <begin position="351"/>
        <end position="371"/>
    </location>
</feature>
<dbReference type="RefSeq" id="XP_066827493.1">
    <property type="nucleotide sequence ID" value="XM_066975894.1"/>
</dbReference>
<proteinExistence type="inferred from homology"/>
<sequence>MPCETTSINTRSFSYFTDNRHQEMKLTRLQHVLVALNVAYRLYSAFYMIVGDCDETFNYWEPLNLLLRHFGKETWEYSPEYSIRSYAYLMPYYILGKIAQSLQLSPKSIFYFIRAVGLSGFTSFCEIRFFLTIAHYSSDVANWFLLFSSLSPGMSHGGVALLPSSLALQTTILAHSYILKATKAANSHKMMTRYLLGAIGCYFVGGILGWPFALALGIPVGFYTVAQIARKLISPTILLKIAIVAGCIVAPIVAIDSYFLQKLVFIPANIVLYNVFGGEGEGPEIFGVEPWSYYVLNLALNFHVVLPLSVAGALCNPLLAGKLKLFSLLVSAQLLVWNVIFFSQPHKEERFMYPIYGLISISAAIFVSQALRIGEKGVAAIKPIRPMSLTPALRLGLIMAVAVPSHLRILNLVENYGAPLRTFSYIADLQPQPIDDGQLNVCMGKEWYHFPNSFFLPDGYRLKFVDSGFDGLLPGDFLEQGSIRDSASHVPPNMNSRNEFEADKIVELKECDYFVDNSQLGSKPQLLYPDLTLDQEWELKRCYKMINPDGRHTFLGKLLYIPTTFLKKVLPSHVESMSFCVLKRKDE</sequence>
<evidence type="ECO:0000256" key="7">
    <source>
        <dbReference type="ARBA" id="ARBA00022824"/>
    </source>
</evidence>
<dbReference type="Proteomes" id="UP001497383">
    <property type="component" value="Chromosome 1"/>
</dbReference>
<feature type="transmembrane region" description="Helical" evidence="10">
    <location>
        <begin position="194"/>
        <end position="225"/>
    </location>
</feature>
<comment type="pathway">
    <text evidence="2">Protein modification; protein glycosylation.</text>
</comment>
<keyword evidence="4 10" id="KW-0328">Glycosyltransferase</keyword>
<dbReference type="GeneID" id="92205751"/>
<dbReference type="EC" id="2.4.1.-" evidence="10"/>
<dbReference type="EMBL" id="OZ022405">
    <property type="protein sequence ID" value="CAK9435947.1"/>
    <property type="molecule type" value="Genomic_DNA"/>
</dbReference>
<dbReference type="InterPro" id="IPR005599">
    <property type="entry name" value="GPI_mannosylTrfase"/>
</dbReference>
<keyword evidence="5" id="KW-0808">Transferase</keyword>
<keyword evidence="6 10" id="KW-0812">Transmembrane</keyword>
<evidence type="ECO:0000256" key="2">
    <source>
        <dbReference type="ARBA" id="ARBA00004922"/>
    </source>
</evidence>
<evidence type="ECO:0000313" key="11">
    <source>
        <dbReference type="EMBL" id="CAK9435947.1"/>
    </source>
</evidence>
<keyword evidence="7 10" id="KW-0256">Endoplasmic reticulum</keyword>
<keyword evidence="9 10" id="KW-0472">Membrane</keyword>
<keyword evidence="8 10" id="KW-1133">Transmembrane helix</keyword>
<evidence type="ECO:0000256" key="4">
    <source>
        <dbReference type="ARBA" id="ARBA00022676"/>
    </source>
</evidence>
<evidence type="ECO:0000256" key="8">
    <source>
        <dbReference type="ARBA" id="ARBA00022989"/>
    </source>
</evidence>
<comment type="similarity">
    <text evidence="3 10">Belongs to the glycosyltransferase 22 family.</text>
</comment>
<organism evidence="11 12">
    <name type="scientific">Lodderomyces beijingensis</name>
    <dbReference type="NCBI Taxonomy" id="1775926"/>
    <lineage>
        <taxon>Eukaryota</taxon>
        <taxon>Fungi</taxon>
        <taxon>Dikarya</taxon>
        <taxon>Ascomycota</taxon>
        <taxon>Saccharomycotina</taxon>
        <taxon>Pichiomycetes</taxon>
        <taxon>Debaryomycetaceae</taxon>
        <taxon>Candida/Lodderomyces clade</taxon>
        <taxon>Lodderomyces</taxon>
    </lineage>
</organism>
<evidence type="ECO:0000313" key="12">
    <source>
        <dbReference type="Proteomes" id="UP001497383"/>
    </source>
</evidence>
<feature type="transmembrane region" description="Helical" evidence="10">
    <location>
        <begin position="326"/>
        <end position="345"/>
    </location>
</feature>
<evidence type="ECO:0000256" key="6">
    <source>
        <dbReference type="ARBA" id="ARBA00022692"/>
    </source>
</evidence>
<accession>A0ABP0ZHN0</accession>
<feature type="transmembrane region" description="Helical" evidence="10">
    <location>
        <begin position="237"/>
        <end position="255"/>
    </location>
</feature>
<protein>
    <recommendedName>
        <fullName evidence="10">Mannosyltransferase</fullName>
        <ecNumber evidence="10">2.4.1.-</ecNumber>
    </recommendedName>
</protein>
<evidence type="ECO:0000256" key="1">
    <source>
        <dbReference type="ARBA" id="ARBA00004477"/>
    </source>
</evidence>
<reference evidence="11 12" key="1">
    <citation type="submission" date="2024-03" db="EMBL/GenBank/DDBJ databases">
        <authorList>
            <person name="Brejova B."/>
        </authorList>
    </citation>
    <scope>NUCLEOTIDE SEQUENCE [LARGE SCALE GENOMIC DNA]</scope>
    <source>
        <strain evidence="11 12">CBS 14171</strain>
    </source>
</reference>
<gene>
    <name evidence="11" type="ORF">LODBEIA_P05550</name>
</gene>
<dbReference type="PANTHER" id="PTHR22760:SF2">
    <property type="entry name" value="ALPHA-1,2-MANNOSYLTRANSFERASE ALG9"/>
    <property type="match status" value="1"/>
</dbReference>
<dbReference type="PANTHER" id="PTHR22760">
    <property type="entry name" value="GLYCOSYLTRANSFERASE"/>
    <property type="match status" value="1"/>
</dbReference>
<feature type="transmembrane region" description="Helical" evidence="10">
    <location>
        <begin position="291"/>
        <end position="314"/>
    </location>
</feature>
<feature type="transmembrane region" description="Helical" evidence="10">
    <location>
        <begin position="109"/>
        <end position="131"/>
    </location>
</feature>
<dbReference type="Pfam" id="PF03901">
    <property type="entry name" value="Glyco_transf_22"/>
    <property type="match status" value="1"/>
</dbReference>
<evidence type="ECO:0000256" key="10">
    <source>
        <dbReference type="RuleBase" id="RU363075"/>
    </source>
</evidence>
<evidence type="ECO:0000256" key="9">
    <source>
        <dbReference type="ARBA" id="ARBA00023136"/>
    </source>
</evidence>
<name>A0ABP0ZHN0_9ASCO</name>
<comment type="subcellular location">
    <subcellularLocation>
        <location evidence="1 10">Endoplasmic reticulum membrane</location>
        <topology evidence="1 10">Multi-pass membrane protein</topology>
    </subcellularLocation>
</comment>
<evidence type="ECO:0000256" key="5">
    <source>
        <dbReference type="ARBA" id="ARBA00022679"/>
    </source>
</evidence>
<evidence type="ECO:0000256" key="3">
    <source>
        <dbReference type="ARBA" id="ARBA00007063"/>
    </source>
</evidence>